<dbReference type="RefSeq" id="WP_067372479.1">
    <property type="nucleotide sequence ID" value="NZ_JBIUBN010000003.1"/>
</dbReference>
<comment type="caution">
    <text evidence="1">The sequence shown here is derived from an EMBL/GenBank/DDBJ whole genome shotgun (WGS) entry which is preliminary data.</text>
</comment>
<reference evidence="1 2" key="1">
    <citation type="submission" date="2016-01" db="EMBL/GenBank/DDBJ databases">
        <title>Whole genome sequence and analysis of Micromonospora rosaria DSM 803, which can produce antibacterial substance rosamicin.</title>
        <authorList>
            <person name="Yang H."/>
            <person name="He X."/>
            <person name="Zhu D."/>
        </authorList>
    </citation>
    <scope>NUCLEOTIDE SEQUENCE [LARGE SCALE GENOMIC DNA]</scope>
    <source>
        <strain evidence="1 2">DSM 803</strain>
    </source>
</reference>
<dbReference type="AlphaFoldDB" id="A0A136PK00"/>
<evidence type="ECO:0000313" key="2">
    <source>
        <dbReference type="Proteomes" id="UP000070620"/>
    </source>
</evidence>
<evidence type="ECO:0000313" key="1">
    <source>
        <dbReference type="EMBL" id="KXK58750.1"/>
    </source>
</evidence>
<protein>
    <submittedName>
        <fullName evidence="1">Uncharacterized protein</fullName>
    </submittedName>
</protein>
<dbReference type="Proteomes" id="UP000070620">
    <property type="component" value="Unassembled WGS sequence"/>
</dbReference>
<dbReference type="OrthoDB" id="3405091at2"/>
<dbReference type="Gene3D" id="1.10.287.1060">
    <property type="entry name" value="ESAT-6-like"/>
    <property type="match status" value="1"/>
</dbReference>
<sequence length="120" mass="13383">MTGRTTVDVLSLEDFHRRLAGRLAEAESVLRKLSTELQCRPPALGTFADATSNARRYSEVQSSYQERAERLRDAVRAAQTATQTILANYQTTEARNRANSRDIAAVLDGVEDALEEKRDV</sequence>
<name>A0A136PK00_9ACTN</name>
<keyword evidence="2" id="KW-1185">Reference proteome</keyword>
<gene>
    <name evidence="1" type="ORF">AWW66_28070</name>
</gene>
<proteinExistence type="predicted"/>
<accession>A0A136PK00</accession>
<organism evidence="1 2">
    <name type="scientific">Micromonospora rosaria</name>
    <dbReference type="NCBI Taxonomy" id="47874"/>
    <lineage>
        <taxon>Bacteria</taxon>
        <taxon>Bacillati</taxon>
        <taxon>Actinomycetota</taxon>
        <taxon>Actinomycetes</taxon>
        <taxon>Micromonosporales</taxon>
        <taxon>Micromonosporaceae</taxon>
        <taxon>Micromonospora</taxon>
    </lineage>
</organism>
<dbReference type="EMBL" id="LRQV01000160">
    <property type="protein sequence ID" value="KXK58750.1"/>
    <property type="molecule type" value="Genomic_DNA"/>
</dbReference>